<sequence length="182" mass="21345">MYFFSRIFYWVTIALFFTLELSAQRVEAPHVISKSIIDEINLLTEEIGQIVVSDSYDESDFTFSEDSIRFTYHENIDSATVSIYSSIVELDQENELLDVINVVAMESMLLWLNEVNIVEERLVLTFLEPEAYYSDGRPFHIHLIMYPEEVRLKLSNRLNEILARMKLYLKAKKDNESCNPQK</sequence>
<dbReference type="EMBL" id="JABBNU010000002">
    <property type="protein sequence ID" value="NMM47445.1"/>
    <property type="molecule type" value="Genomic_DNA"/>
</dbReference>
<evidence type="ECO:0000313" key="2">
    <source>
        <dbReference type="Proteomes" id="UP000559010"/>
    </source>
</evidence>
<evidence type="ECO:0000313" key="1">
    <source>
        <dbReference type="EMBL" id="NMM47445.1"/>
    </source>
</evidence>
<dbReference type="RefSeq" id="WP_169678068.1">
    <property type="nucleotide sequence ID" value="NZ_JABBNU010000002.1"/>
</dbReference>
<reference evidence="1 2" key="1">
    <citation type="submission" date="2020-04" db="EMBL/GenBank/DDBJ databases">
        <title>Flammeovirgaceae bacterium KN852 isolated from deep sea.</title>
        <authorList>
            <person name="Zhang D.-C."/>
        </authorList>
    </citation>
    <scope>NUCLEOTIDE SEQUENCE [LARGE SCALE GENOMIC DNA]</scope>
    <source>
        <strain evidence="1 2">KN852</strain>
    </source>
</reference>
<dbReference type="Proteomes" id="UP000559010">
    <property type="component" value="Unassembled WGS sequence"/>
</dbReference>
<accession>A0A848IVZ2</accession>
<protein>
    <submittedName>
        <fullName evidence="1">Uncharacterized protein</fullName>
    </submittedName>
</protein>
<dbReference type="AlphaFoldDB" id="A0A848IVZ2"/>
<comment type="caution">
    <text evidence="1">The sequence shown here is derived from an EMBL/GenBank/DDBJ whole genome shotgun (WGS) entry which is preliminary data.</text>
</comment>
<organism evidence="1 2">
    <name type="scientific">Marinigracilibium pacificum</name>
    <dbReference type="NCBI Taxonomy" id="2729599"/>
    <lineage>
        <taxon>Bacteria</taxon>
        <taxon>Pseudomonadati</taxon>
        <taxon>Bacteroidota</taxon>
        <taxon>Cytophagia</taxon>
        <taxon>Cytophagales</taxon>
        <taxon>Flammeovirgaceae</taxon>
        <taxon>Marinigracilibium</taxon>
    </lineage>
</organism>
<keyword evidence="2" id="KW-1185">Reference proteome</keyword>
<gene>
    <name evidence="1" type="ORF">HH304_03475</name>
</gene>
<proteinExistence type="predicted"/>
<name>A0A848IVZ2_9BACT</name>